<feature type="transmembrane region" description="Helical" evidence="1">
    <location>
        <begin position="85"/>
        <end position="111"/>
    </location>
</feature>
<keyword evidence="1" id="KW-0812">Transmembrane</keyword>
<evidence type="ECO:0000313" key="3">
    <source>
        <dbReference type="Proteomes" id="UP001300096"/>
    </source>
</evidence>
<keyword evidence="1" id="KW-1133">Transmembrane helix</keyword>
<sequence>MQGRRWPAIAVQASGLLAAALAITWTIAQLIPVTVHSPSQLRDVAFGWPIPWYHQDLSRYQPADYPTTVEIVGDRVDPVATTVDWLALVGDVALTALVLWAVVAALIQLFGPALRRTLAEREH</sequence>
<proteinExistence type="predicted"/>
<evidence type="ECO:0000256" key="1">
    <source>
        <dbReference type="SAM" id="Phobius"/>
    </source>
</evidence>
<keyword evidence="3" id="KW-1185">Reference proteome</keyword>
<dbReference type="Proteomes" id="UP001300096">
    <property type="component" value="Unassembled WGS sequence"/>
</dbReference>
<reference evidence="2 3" key="1">
    <citation type="submission" date="2021-06" db="EMBL/GenBank/DDBJ databases">
        <title>Genome-based taxonomic framework of Microbacterium strains isolated from marine environment, the description of four new species and reclassification of four preexisting species.</title>
        <authorList>
            <person name="Lee S.D."/>
            <person name="Kim S.-M."/>
            <person name="Byeon Y.-S."/>
            <person name="Yang H.L."/>
            <person name="Kim I.S."/>
        </authorList>
    </citation>
    <scope>NUCLEOTIDE SEQUENCE [LARGE SCALE GENOMIC DNA]</scope>
    <source>
        <strain evidence="2 3">SSW1-49</strain>
    </source>
</reference>
<organism evidence="2 3">
    <name type="scientific">Microbacterium croceum</name>
    <dbReference type="NCBI Taxonomy" id="2851645"/>
    <lineage>
        <taxon>Bacteria</taxon>
        <taxon>Bacillati</taxon>
        <taxon>Actinomycetota</taxon>
        <taxon>Actinomycetes</taxon>
        <taxon>Micrococcales</taxon>
        <taxon>Microbacteriaceae</taxon>
        <taxon>Microbacterium</taxon>
    </lineage>
</organism>
<dbReference type="RefSeq" id="WP_247628621.1">
    <property type="nucleotide sequence ID" value="NZ_JAHWXN010000001.1"/>
</dbReference>
<evidence type="ECO:0000313" key="2">
    <source>
        <dbReference type="EMBL" id="MCK2035189.1"/>
    </source>
</evidence>
<protein>
    <submittedName>
        <fullName evidence="2">Uncharacterized protein</fullName>
    </submittedName>
</protein>
<name>A0ABT0FBX4_9MICO</name>
<comment type="caution">
    <text evidence="2">The sequence shown here is derived from an EMBL/GenBank/DDBJ whole genome shotgun (WGS) entry which is preliminary data.</text>
</comment>
<dbReference type="EMBL" id="JAHWXN010000001">
    <property type="protein sequence ID" value="MCK2035189.1"/>
    <property type="molecule type" value="Genomic_DNA"/>
</dbReference>
<accession>A0ABT0FBX4</accession>
<keyword evidence="1" id="KW-0472">Membrane</keyword>
<gene>
    <name evidence="2" type="ORF">KZC51_03490</name>
</gene>